<feature type="domain" description="Tetrapyrrole biosynthesis uroporphyrinogen III synthase" evidence="10">
    <location>
        <begin position="21"/>
        <end position="234"/>
    </location>
</feature>
<evidence type="ECO:0000313" key="11">
    <source>
        <dbReference type="EMBL" id="PFG19690.1"/>
    </source>
</evidence>
<dbReference type="RefSeq" id="WP_098468772.1">
    <property type="nucleotide sequence ID" value="NZ_PDJD01000001.1"/>
</dbReference>
<evidence type="ECO:0000256" key="8">
    <source>
        <dbReference type="ARBA" id="ARBA00048617"/>
    </source>
</evidence>
<dbReference type="GO" id="GO:0032259">
    <property type="term" value="P:methylation"/>
    <property type="evidence" value="ECO:0007669"/>
    <property type="project" value="UniProtKB-KW"/>
</dbReference>
<sequence length="250" mass="25914">MTAASAEPVRRPRVLVPHGPWAQRVRERGGEAVEADLLRVEEGETPALRQVIAELTGRAGERPWLVLTSARAVAAVHAVAREVPAPVRVAAVGPATAQAAREVLGREADLVPERHDAVGLLAALARQAPALAVLPLSSLAAATLPNGLRDLGWEVRDVVAYRVTPQPPTPHVAEALATGRIDAVVLTSPSVVTALAATLTTTPTTALAVAIGERTAHAAREAGISLAAVAPTPEAVIDTVFRSTPTGDER</sequence>
<keyword evidence="11" id="KW-0808">Transferase</keyword>
<evidence type="ECO:0000256" key="2">
    <source>
        <dbReference type="ARBA" id="ARBA00008133"/>
    </source>
</evidence>
<evidence type="ECO:0000256" key="4">
    <source>
        <dbReference type="ARBA" id="ARBA00023239"/>
    </source>
</evidence>
<proteinExistence type="inferred from homology"/>
<dbReference type="Gene3D" id="3.40.50.10090">
    <property type="match status" value="2"/>
</dbReference>
<dbReference type="PANTHER" id="PTHR38042:SF1">
    <property type="entry name" value="UROPORPHYRINOGEN-III SYNTHASE, CHLOROPLASTIC"/>
    <property type="match status" value="1"/>
</dbReference>
<dbReference type="GO" id="GO:0006780">
    <property type="term" value="P:uroporphyrinogen III biosynthetic process"/>
    <property type="evidence" value="ECO:0007669"/>
    <property type="project" value="UniProtKB-UniRule"/>
</dbReference>
<dbReference type="PANTHER" id="PTHR38042">
    <property type="entry name" value="UROPORPHYRINOGEN-III SYNTHASE, CHLOROPLASTIC"/>
    <property type="match status" value="1"/>
</dbReference>
<comment type="catalytic activity">
    <reaction evidence="8 9">
        <text>hydroxymethylbilane = uroporphyrinogen III + H2O</text>
        <dbReference type="Rhea" id="RHEA:18965"/>
        <dbReference type="ChEBI" id="CHEBI:15377"/>
        <dbReference type="ChEBI" id="CHEBI:57308"/>
        <dbReference type="ChEBI" id="CHEBI:57845"/>
        <dbReference type="EC" id="4.2.1.75"/>
    </reaction>
</comment>
<gene>
    <name evidence="11" type="ORF">ATL40_1258</name>
</gene>
<dbReference type="GO" id="GO:0004852">
    <property type="term" value="F:uroporphyrinogen-III synthase activity"/>
    <property type="evidence" value="ECO:0007669"/>
    <property type="project" value="UniProtKB-UniRule"/>
</dbReference>
<evidence type="ECO:0000256" key="3">
    <source>
        <dbReference type="ARBA" id="ARBA00013109"/>
    </source>
</evidence>
<keyword evidence="4 9" id="KW-0456">Lyase</keyword>
<dbReference type="EMBL" id="PDJD01000001">
    <property type="protein sequence ID" value="PFG19690.1"/>
    <property type="molecule type" value="Genomic_DNA"/>
</dbReference>
<evidence type="ECO:0000256" key="6">
    <source>
        <dbReference type="ARBA" id="ARBA00037589"/>
    </source>
</evidence>
<dbReference type="EC" id="4.2.1.75" evidence="3 9"/>
<dbReference type="Proteomes" id="UP000224915">
    <property type="component" value="Unassembled WGS sequence"/>
</dbReference>
<protein>
    <recommendedName>
        <fullName evidence="7 9">Uroporphyrinogen-III synthase</fullName>
        <ecNumber evidence="3 9">4.2.1.75</ecNumber>
    </recommendedName>
</protein>
<keyword evidence="5 9" id="KW-0627">Porphyrin biosynthesis</keyword>
<dbReference type="SUPFAM" id="SSF69618">
    <property type="entry name" value="HemD-like"/>
    <property type="match status" value="1"/>
</dbReference>
<evidence type="ECO:0000313" key="12">
    <source>
        <dbReference type="Proteomes" id="UP000224915"/>
    </source>
</evidence>
<dbReference type="AlphaFoldDB" id="A0A2A9D1G3"/>
<accession>A0A2A9D1G3</accession>
<organism evidence="11 12">
    <name type="scientific">Serinibacter salmoneus</name>
    <dbReference type="NCBI Taxonomy" id="556530"/>
    <lineage>
        <taxon>Bacteria</taxon>
        <taxon>Bacillati</taxon>
        <taxon>Actinomycetota</taxon>
        <taxon>Actinomycetes</taxon>
        <taxon>Micrococcales</taxon>
        <taxon>Beutenbergiaceae</taxon>
        <taxon>Serinibacter</taxon>
    </lineage>
</organism>
<dbReference type="Pfam" id="PF02602">
    <property type="entry name" value="HEM4"/>
    <property type="match status" value="1"/>
</dbReference>
<dbReference type="GO" id="GO:0006782">
    <property type="term" value="P:protoporphyrinogen IX biosynthetic process"/>
    <property type="evidence" value="ECO:0007669"/>
    <property type="project" value="UniProtKB-UniRule"/>
</dbReference>
<comment type="function">
    <text evidence="6 9">Catalyzes cyclization of the linear tetrapyrrole, hydroxymethylbilane, to the macrocyclic uroporphyrinogen III.</text>
</comment>
<name>A0A2A9D1G3_9MICO</name>
<dbReference type="InterPro" id="IPR003754">
    <property type="entry name" value="4pyrrol_synth_uPrphyn_synth"/>
</dbReference>
<keyword evidence="11" id="KW-0489">Methyltransferase</keyword>
<comment type="pathway">
    <text evidence="1 9">Porphyrin-containing compound metabolism; protoporphyrin-IX biosynthesis; coproporphyrinogen-III from 5-aminolevulinate: step 3/4.</text>
</comment>
<dbReference type="GO" id="GO:0008168">
    <property type="term" value="F:methyltransferase activity"/>
    <property type="evidence" value="ECO:0007669"/>
    <property type="project" value="UniProtKB-KW"/>
</dbReference>
<reference evidence="11 12" key="1">
    <citation type="submission" date="2017-10" db="EMBL/GenBank/DDBJ databases">
        <title>Sequencing the genomes of 1000 actinobacteria strains.</title>
        <authorList>
            <person name="Klenk H.-P."/>
        </authorList>
    </citation>
    <scope>NUCLEOTIDE SEQUENCE [LARGE SCALE GENOMIC DNA]</scope>
    <source>
        <strain evidence="11 12">DSM 21801</strain>
    </source>
</reference>
<keyword evidence="12" id="KW-1185">Reference proteome</keyword>
<evidence type="ECO:0000259" key="10">
    <source>
        <dbReference type="Pfam" id="PF02602"/>
    </source>
</evidence>
<evidence type="ECO:0000256" key="9">
    <source>
        <dbReference type="RuleBase" id="RU366031"/>
    </source>
</evidence>
<dbReference type="InterPro" id="IPR036108">
    <property type="entry name" value="4pyrrol_syn_uPrphyn_synt_sf"/>
</dbReference>
<evidence type="ECO:0000256" key="1">
    <source>
        <dbReference type="ARBA" id="ARBA00004772"/>
    </source>
</evidence>
<dbReference type="InterPro" id="IPR039793">
    <property type="entry name" value="UROS/Hem4"/>
</dbReference>
<dbReference type="CDD" id="cd06578">
    <property type="entry name" value="HemD"/>
    <property type="match status" value="1"/>
</dbReference>
<comment type="similarity">
    <text evidence="2 9">Belongs to the uroporphyrinogen-III synthase family.</text>
</comment>
<evidence type="ECO:0000256" key="5">
    <source>
        <dbReference type="ARBA" id="ARBA00023244"/>
    </source>
</evidence>
<dbReference type="UniPathway" id="UPA00251">
    <property type="reaction ID" value="UER00320"/>
</dbReference>
<dbReference type="OrthoDB" id="9815856at2"/>
<comment type="caution">
    <text evidence="11">The sequence shown here is derived from an EMBL/GenBank/DDBJ whole genome shotgun (WGS) entry which is preliminary data.</text>
</comment>
<evidence type="ECO:0000256" key="7">
    <source>
        <dbReference type="ARBA" id="ARBA00040167"/>
    </source>
</evidence>